<comment type="caution">
    <text evidence="1">The sequence shown here is derived from an EMBL/GenBank/DDBJ whole genome shotgun (WGS) entry which is preliminary data.</text>
</comment>
<name>A0A2S3UXI3_9HYPH</name>
<proteinExistence type="predicted"/>
<accession>A0A2S3UXI3</accession>
<organism evidence="1 2">
    <name type="scientific">Roseibium marinum</name>
    <dbReference type="NCBI Taxonomy" id="281252"/>
    <lineage>
        <taxon>Bacteria</taxon>
        <taxon>Pseudomonadati</taxon>
        <taxon>Pseudomonadota</taxon>
        <taxon>Alphaproteobacteria</taxon>
        <taxon>Hyphomicrobiales</taxon>
        <taxon>Stappiaceae</taxon>
        <taxon>Roseibium</taxon>
    </lineage>
</organism>
<protein>
    <submittedName>
        <fullName evidence="1">Uncharacterized protein</fullName>
    </submittedName>
</protein>
<dbReference type="EMBL" id="PPCN01000003">
    <property type="protein sequence ID" value="POF32169.1"/>
    <property type="molecule type" value="Genomic_DNA"/>
</dbReference>
<reference evidence="1 2" key="1">
    <citation type="submission" date="2018-01" db="EMBL/GenBank/DDBJ databases">
        <title>Genomic Encyclopedia of Archaeal and Bacterial Type Strains, Phase II (KMG-II): from individual species to whole genera.</title>
        <authorList>
            <person name="Goeker M."/>
        </authorList>
    </citation>
    <scope>NUCLEOTIDE SEQUENCE [LARGE SCALE GENOMIC DNA]</scope>
    <source>
        <strain evidence="1 2">DSM 17023</strain>
    </source>
</reference>
<evidence type="ECO:0000313" key="2">
    <source>
        <dbReference type="Proteomes" id="UP000236959"/>
    </source>
</evidence>
<keyword evidence="2" id="KW-1185">Reference proteome</keyword>
<dbReference type="Proteomes" id="UP000236959">
    <property type="component" value="Unassembled WGS sequence"/>
</dbReference>
<dbReference type="AlphaFoldDB" id="A0A2S3UXI3"/>
<sequence length="30" mass="3458">MGTSNFSDAFNWNAVAQITRTDRPIARFRN</sequence>
<gene>
    <name evidence="1" type="ORF">CLV41_10388</name>
</gene>
<evidence type="ECO:0000313" key="1">
    <source>
        <dbReference type="EMBL" id="POF32169.1"/>
    </source>
</evidence>